<feature type="signal peptide" evidence="1">
    <location>
        <begin position="1"/>
        <end position="31"/>
    </location>
</feature>
<keyword evidence="1" id="KW-0732">Signal</keyword>
<organism evidence="2 3">
    <name type="scientific">Chitinophaga flava</name>
    <dbReference type="NCBI Taxonomy" id="2259036"/>
    <lineage>
        <taxon>Bacteria</taxon>
        <taxon>Pseudomonadati</taxon>
        <taxon>Bacteroidota</taxon>
        <taxon>Chitinophagia</taxon>
        <taxon>Chitinophagales</taxon>
        <taxon>Chitinophagaceae</taxon>
        <taxon>Chitinophaga</taxon>
    </lineage>
</organism>
<evidence type="ECO:0008006" key="4">
    <source>
        <dbReference type="Google" id="ProtNLM"/>
    </source>
</evidence>
<evidence type="ECO:0000256" key="1">
    <source>
        <dbReference type="SAM" id="SignalP"/>
    </source>
</evidence>
<reference evidence="2 3" key="1">
    <citation type="submission" date="2018-05" db="EMBL/GenBank/DDBJ databases">
        <title>Chitinophaga sp. K3CV102501T nov., isolated from isolated from a monsoon evergreen broad-leaved forest soil.</title>
        <authorList>
            <person name="Lv Y."/>
        </authorList>
    </citation>
    <scope>NUCLEOTIDE SEQUENCE [LARGE SCALE GENOMIC DNA]</scope>
    <source>
        <strain evidence="2 3">GDMCC 1.1325</strain>
    </source>
</reference>
<dbReference type="AlphaFoldDB" id="A0A365XWA1"/>
<proteinExistence type="predicted"/>
<evidence type="ECO:0000313" key="3">
    <source>
        <dbReference type="Proteomes" id="UP000253410"/>
    </source>
</evidence>
<dbReference type="Proteomes" id="UP000253410">
    <property type="component" value="Unassembled WGS sequence"/>
</dbReference>
<comment type="caution">
    <text evidence="2">The sequence shown here is derived from an EMBL/GenBank/DDBJ whole genome shotgun (WGS) entry which is preliminary data.</text>
</comment>
<keyword evidence="3" id="KW-1185">Reference proteome</keyword>
<gene>
    <name evidence="2" type="ORF">DF182_28260</name>
</gene>
<accession>A0A365XWA1</accession>
<sequence length="208" mass="22678">MRLINKITILKYMIKNLLIVALLAVAVNTYAQQTAPMKKSAQVGAYGTFSTGFTSVSGHLSVITGVSGGIFLNKKFMIGAGGYTMANMIKINKTGIDRNWHIWYTGGVFEYVHHSDKKFHWTAGTLIGGGSLSERLVMEDEKDKDKVVDRYGFFVVEPFINAELNINQHIRLFAAGKYRQIMGAGSGGLSNGGMSAPGLYVGIKAGRF</sequence>
<feature type="chain" id="PRO_5016768963" description="Outer membrane protein beta-barrel domain-containing protein" evidence="1">
    <location>
        <begin position="32"/>
        <end position="208"/>
    </location>
</feature>
<dbReference type="EMBL" id="QFFJ01000002">
    <property type="protein sequence ID" value="RBL90358.1"/>
    <property type="molecule type" value="Genomic_DNA"/>
</dbReference>
<name>A0A365XWA1_9BACT</name>
<evidence type="ECO:0000313" key="2">
    <source>
        <dbReference type="EMBL" id="RBL90358.1"/>
    </source>
</evidence>
<protein>
    <recommendedName>
        <fullName evidence="4">Outer membrane protein beta-barrel domain-containing protein</fullName>
    </recommendedName>
</protein>